<organism evidence="1 2">
    <name type="scientific">Hymenobacter saemangeumensis</name>
    <dbReference type="NCBI Taxonomy" id="1084522"/>
    <lineage>
        <taxon>Bacteria</taxon>
        <taxon>Pseudomonadati</taxon>
        <taxon>Bacteroidota</taxon>
        <taxon>Cytophagia</taxon>
        <taxon>Cytophagales</taxon>
        <taxon>Hymenobacteraceae</taxon>
        <taxon>Hymenobacter</taxon>
    </lineage>
</organism>
<gene>
    <name evidence="1" type="ORF">GCM10023185_29760</name>
</gene>
<evidence type="ECO:0000313" key="2">
    <source>
        <dbReference type="Proteomes" id="UP001501153"/>
    </source>
</evidence>
<keyword evidence="2" id="KW-1185">Reference proteome</keyword>
<dbReference type="Proteomes" id="UP001501153">
    <property type="component" value="Unassembled WGS sequence"/>
</dbReference>
<comment type="caution">
    <text evidence="1">The sequence shown here is derived from an EMBL/GenBank/DDBJ whole genome shotgun (WGS) entry which is preliminary data.</text>
</comment>
<reference evidence="2" key="1">
    <citation type="journal article" date="2019" name="Int. J. Syst. Evol. Microbiol.">
        <title>The Global Catalogue of Microorganisms (GCM) 10K type strain sequencing project: providing services to taxonomists for standard genome sequencing and annotation.</title>
        <authorList>
            <consortium name="The Broad Institute Genomics Platform"/>
            <consortium name="The Broad Institute Genome Sequencing Center for Infectious Disease"/>
            <person name="Wu L."/>
            <person name="Ma J."/>
        </authorList>
    </citation>
    <scope>NUCLEOTIDE SEQUENCE [LARGE SCALE GENOMIC DNA]</scope>
    <source>
        <strain evidence="2">JCM 17923</strain>
    </source>
</reference>
<dbReference type="RefSeq" id="WP_345236883.1">
    <property type="nucleotide sequence ID" value="NZ_BAABGZ010000064.1"/>
</dbReference>
<accession>A0ABP8IL54</accession>
<protein>
    <recommendedName>
        <fullName evidence="3">DUF1963 domain-containing protein</fullName>
    </recommendedName>
</protein>
<proteinExistence type="predicted"/>
<evidence type="ECO:0000313" key="1">
    <source>
        <dbReference type="EMBL" id="GAA4362129.1"/>
    </source>
</evidence>
<dbReference type="EMBL" id="BAABGZ010000064">
    <property type="protein sequence ID" value="GAA4362129.1"/>
    <property type="molecule type" value="Genomic_DNA"/>
</dbReference>
<sequence>MKTSATPAPAFKVQQAAALGLPADLFGYTPADNSYWKEPGLPWANALAASETAWIFQATNDHMAPRFPAGTRVVAERVAQAEPLAAGIYLWNAGEGGETTPFCMGRFFAVSLDKQQLLCSLDKTGEAVACALRWEDPGFRLYRVVGYFDYPVF</sequence>
<evidence type="ECO:0008006" key="3">
    <source>
        <dbReference type="Google" id="ProtNLM"/>
    </source>
</evidence>
<name>A0ABP8IL54_9BACT</name>